<dbReference type="AlphaFoldDB" id="A0A9D4R5Y9"/>
<evidence type="ECO:0000313" key="1">
    <source>
        <dbReference type="EMBL" id="KAH3854460.1"/>
    </source>
</evidence>
<comment type="caution">
    <text evidence="1">The sequence shown here is derived from an EMBL/GenBank/DDBJ whole genome shotgun (WGS) entry which is preliminary data.</text>
</comment>
<keyword evidence="2" id="KW-1185">Reference proteome</keyword>
<dbReference type="PANTHER" id="PTHR31410">
    <property type="entry name" value="TRANSMEMBRANE PROTEIN 246"/>
    <property type="match status" value="1"/>
</dbReference>
<sequence>MSRKRDVNYLIQTTASMDHALHENSLFGLTGLLLCNVERNPNEHSEALKLAHKFLYVDNKKSNYLKSIPQIPVLLDSGLKDEARKQEIVDYAFCLNASLNLPYKHVLVLEDAGLELSTRKQAICEYILKNTSKMRVQHLDTRHFLRVGEKTNKVLKDLGLNTRFVRRSKVFRPSTKIIKPRLVSI</sequence>
<reference evidence="1" key="1">
    <citation type="journal article" date="2019" name="bioRxiv">
        <title>The Genome of the Zebra Mussel, Dreissena polymorpha: A Resource for Invasive Species Research.</title>
        <authorList>
            <person name="McCartney M.A."/>
            <person name="Auch B."/>
            <person name="Kono T."/>
            <person name="Mallez S."/>
            <person name="Zhang Y."/>
            <person name="Obille A."/>
            <person name="Becker A."/>
            <person name="Abrahante J.E."/>
            <person name="Garbe J."/>
            <person name="Badalamenti J.P."/>
            <person name="Herman A."/>
            <person name="Mangelson H."/>
            <person name="Liachko I."/>
            <person name="Sullivan S."/>
            <person name="Sone E.D."/>
            <person name="Koren S."/>
            <person name="Silverstein K.A.T."/>
            <person name="Beckman K.B."/>
            <person name="Gohl D.M."/>
        </authorList>
    </citation>
    <scope>NUCLEOTIDE SEQUENCE</scope>
    <source>
        <strain evidence="1">Duluth1</strain>
        <tissue evidence="1">Whole animal</tissue>
    </source>
</reference>
<proteinExistence type="predicted"/>
<name>A0A9D4R5Y9_DREPO</name>
<evidence type="ECO:0000313" key="2">
    <source>
        <dbReference type="Proteomes" id="UP000828390"/>
    </source>
</evidence>
<reference evidence="1" key="2">
    <citation type="submission" date="2020-11" db="EMBL/GenBank/DDBJ databases">
        <authorList>
            <person name="McCartney M.A."/>
            <person name="Auch B."/>
            <person name="Kono T."/>
            <person name="Mallez S."/>
            <person name="Becker A."/>
            <person name="Gohl D.M."/>
            <person name="Silverstein K.A.T."/>
            <person name="Koren S."/>
            <person name="Bechman K.B."/>
            <person name="Herman A."/>
            <person name="Abrahante J.E."/>
            <person name="Garbe J."/>
        </authorList>
    </citation>
    <scope>NUCLEOTIDE SEQUENCE</scope>
    <source>
        <strain evidence="1">Duluth1</strain>
        <tissue evidence="1">Whole animal</tissue>
    </source>
</reference>
<gene>
    <name evidence="1" type="ORF">DPMN_097001</name>
</gene>
<accession>A0A9D4R5Y9</accession>
<dbReference type="InterPro" id="IPR029675">
    <property type="entry name" value="PGAP4"/>
</dbReference>
<protein>
    <submittedName>
        <fullName evidence="1">Uncharacterized protein</fullName>
    </submittedName>
</protein>
<dbReference type="EMBL" id="JAIWYP010000003">
    <property type="protein sequence ID" value="KAH3854460.1"/>
    <property type="molecule type" value="Genomic_DNA"/>
</dbReference>
<dbReference type="GO" id="GO:0016757">
    <property type="term" value="F:glycosyltransferase activity"/>
    <property type="evidence" value="ECO:0007669"/>
    <property type="project" value="InterPro"/>
</dbReference>
<dbReference type="GO" id="GO:0000139">
    <property type="term" value="C:Golgi membrane"/>
    <property type="evidence" value="ECO:0007669"/>
    <property type="project" value="InterPro"/>
</dbReference>
<dbReference type="GO" id="GO:0006506">
    <property type="term" value="P:GPI anchor biosynthetic process"/>
    <property type="evidence" value="ECO:0007669"/>
    <property type="project" value="InterPro"/>
</dbReference>
<dbReference type="Proteomes" id="UP000828390">
    <property type="component" value="Unassembled WGS sequence"/>
</dbReference>
<organism evidence="1 2">
    <name type="scientific">Dreissena polymorpha</name>
    <name type="common">Zebra mussel</name>
    <name type="synonym">Mytilus polymorpha</name>
    <dbReference type="NCBI Taxonomy" id="45954"/>
    <lineage>
        <taxon>Eukaryota</taxon>
        <taxon>Metazoa</taxon>
        <taxon>Spiralia</taxon>
        <taxon>Lophotrochozoa</taxon>
        <taxon>Mollusca</taxon>
        <taxon>Bivalvia</taxon>
        <taxon>Autobranchia</taxon>
        <taxon>Heteroconchia</taxon>
        <taxon>Euheterodonta</taxon>
        <taxon>Imparidentia</taxon>
        <taxon>Neoheterodontei</taxon>
        <taxon>Myida</taxon>
        <taxon>Dreissenoidea</taxon>
        <taxon>Dreissenidae</taxon>
        <taxon>Dreissena</taxon>
    </lineage>
</organism>
<dbReference type="PANTHER" id="PTHR31410:SF1">
    <property type="entry name" value="POST-GPI ATTACHMENT TO PROTEINS FACTOR 4"/>
    <property type="match status" value="1"/>
</dbReference>